<protein>
    <submittedName>
        <fullName evidence="2">Uncharacterized protein</fullName>
    </submittedName>
</protein>
<dbReference type="EMBL" id="BQNB010015351">
    <property type="protein sequence ID" value="GJT39008.1"/>
    <property type="molecule type" value="Genomic_DNA"/>
</dbReference>
<proteinExistence type="predicted"/>
<name>A0ABQ5DJC9_9ASTR</name>
<evidence type="ECO:0000313" key="2">
    <source>
        <dbReference type="EMBL" id="GJT39008.1"/>
    </source>
</evidence>
<feature type="compositionally biased region" description="Polar residues" evidence="1">
    <location>
        <begin position="499"/>
        <end position="508"/>
    </location>
</feature>
<dbReference type="Proteomes" id="UP001151760">
    <property type="component" value="Unassembled WGS sequence"/>
</dbReference>
<feature type="compositionally biased region" description="Basic and acidic residues" evidence="1">
    <location>
        <begin position="466"/>
        <end position="477"/>
    </location>
</feature>
<feature type="compositionally biased region" description="Basic residues" evidence="1">
    <location>
        <begin position="534"/>
        <end position="546"/>
    </location>
</feature>
<feature type="compositionally biased region" description="Basic and acidic residues" evidence="1">
    <location>
        <begin position="514"/>
        <end position="528"/>
    </location>
</feature>
<evidence type="ECO:0000313" key="3">
    <source>
        <dbReference type="Proteomes" id="UP001151760"/>
    </source>
</evidence>
<feature type="compositionally biased region" description="Low complexity" evidence="1">
    <location>
        <begin position="322"/>
        <end position="336"/>
    </location>
</feature>
<evidence type="ECO:0000256" key="1">
    <source>
        <dbReference type="SAM" id="MobiDB-lite"/>
    </source>
</evidence>
<feature type="region of interest" description="Disordered" evidence="1">
    <location>
        <begin position="318"/>
        <end position="394"/>
    </location>
</feature>
<accession>A0ABQ5DJC9</accession>
<feature type="region of interest" description="Disordered" evidence="1">
    <location>
        <begin position="465"/>
        <end position="546"/>
    </location>
</feature>
<keyword evidence="3" id="KW-1185">Reference proteome</keyword>
<gene>
    <name evidence="2" type="ORF">Tco_0938873</name>
</gene>
<organism evidence="2 3">
    <name type="scientific">Tanacetum coccineum</name>
    <dbReference type="NCBI Taxonomy" id="301880"/>
    <lineage>
        <taxon>Eukaryota</taxon>
        <taxon>Viridiplantae</taxon>
        <taxon>Streptophyta</taxon>
        <taxon>Embryophyta</taxon>
        <taxon>Tracheophyta</taxon>
        <taxon>Spermatophyta</taxon>
        <taxon>Magnoliopsida</taxon>
        <taxon>eudicotyledons</taxon>
        <taxon>Gunneridae</taxon>
        <taxon>Pentapetalae</taxon>
        <taxon>asterids</taxon>
        <taxon>campanulids</taxon>
        <taxon>Asterales</taxon>
        <taxon>Asteraceae</taxon>
        <taxon>Asteroideae</taxon>
        <taxon>Anthemideae</taxon>
        <taxon>Anthemidinae</taxon>
        <taxon>Tanacetum</taxon>
    </lineage>
</organism>
<reference evidence="2" key="2">
    <citation type="submission" date="2022-01" db="EMBL/GenBank/DDBJ databases">
        <authorList>
            <person name="Yamashiro T."/>
            <person name="Shiraishi A."/>
            <person name="Satake H."/>
            <person name="Nakayama K."/>
        </authorList>
    </citation>
    <scope>NUCLEOTIDE SEQUENCE</scope>
</reference>
<reference evidence="2" key="1">
    <citation type="journal article" date="2022" name="Int. J. Mol. Sci.">
        <title>Draft Genome of Tanacetum Coccineum: Genomic Comparison of Closely Related Tanacetum-Family Plants.</title>
        <authorList>
            <person name="Yamashiro T."/>
            <person name="Shiraishi A."/>
            <person name="Nakayama K."/>
            <person name="Satake H."/>
        </authorList>
    </citation>
    <scope>NUCLEOTIDE SEQUENCE</scope>
</reference>
<sequence length="546" mass="61890">MDLETTKTNTTVKLPLLKQGEYDLWKLRIEQYFQVQEYALWDVIENGNSFKPAAQTTTNAEGVMELENSQNNALAKLPMLKLGEYEMWEIRIKQYFQIQDYALWEVIENGNSWVPIPVTATETGPSTGLKMTVPSTAEEKICKKNDVKARSLLLMALPNEHQLTFDHICLSIQSTTKCPQLVHEDLEQLHDDNLEEMDLKWNMALLSMRARKFYKRTGRKIIIDGSNTAGYDKSKMMRDALSLTLRLKRKTVIHTATKKESLLNLKTVRRSSRYAENVQVHKDLEETKGIERLQLPWMESSMSINRMHLRRHLKLDDQDDVSTFTSPSRITSSPSHSPEPSPSPAPSFEHSPDHTTAAPTQPSPTQPSTGAEHHFPTPHDSPLHAIHSHGSDEGSLKLNELTNLVTKLSERIGVLEDDLRKTKKTYKARVKIGKARRRAKVVLSEDDKDVEDDSSNRVGNYLMQEVQDKARSSEKGSVEVSTAGATKGTASEVPVVSTAEENISTAGRTVTYRRRSEEQRTRKDKEAIMTESKPKKKSKKSLNRKS</sequence>
<comment type="caution">
    <text evidence="2">The sequence shown here is derived from an EMBL/GenBank/DDBJ whole genome shotgun (WGS) entry which is preliminary data.</text>
</comment>